<feature type="compositionally biased region" description="Low complexity" evidence="1">
    <location>
        <begin position="145"/>
        <end position="161"/>
    </location>
</feature>
<comment type="caution">
    <text evidence="2">The sequence shown here is derived from an EMBL/GenBank/DDBJ whole genome shotgun (WGS) entry which is preliminary data.</text>
</comment>
<evidence type="ECO:0000256" key="1">
    <source>
        <dbReference type="SAM" id="MobiDB-lite"/>
    </source>
</evidence>
<accession>A0ABN9T542</accession>
<feature type="compositionally biased region" description="Low complexity" evidence="1">
    <location>
        <begin position="196"/>
        <end position="208"/>
    </location>
</feature>
<name>A0ABN9T542_9DINO</name>
<feature type="compositionally biased region" description="Polar residues" evidence="1">
    <location>
        <begin position="106"/>
        <end position="121"/>
    </location>
</feature>
<protein>
    <submittedName>
        <fullName evidence="2">Uncharacterized protein</fullName>
    </submittedName>
</protein>
<reference evidence="2" key="1">
    <citation type="submission" date="2023-10" db="EMBL/GenBank/DDBJ databases">
        <authorList>
            <person name="Chen Y."/>
            <person name="Shah S."/>
            <person name="Dougan E. K."/>
            <person name="Thang M."/>
            <person name="Chan C."/>
        </authorList>
    </citation>
    <scope>NUCLEOTIDE SEQUENCE [LARGE SCALE GENOMIC DNA]</scope>
</reference>
<feature type="compositionally biased region" description="Basic and acidic residues" evidence="1">
    <location>
        <begin position="80"/>
        <end position="94"/>
    </location>
</feature>
<proteinExistence type="predicted"/>
<organism evidence="2 3">
    <name type="scientific">Prorocentrum cordatum</name>
    <dbReference type="NCBI Taxonomy" id="2364126"/>
    <lineage>
        <taxon>Eukaryota</taxon>
        <taxon>Sar</taxon>
        <taxon>Alveolata</taxon>
        <taxon>Dinophyceae</taxon>
        <taxon>Prorocentrales</taxon>
        <taxon>Prorocentraceae</taxon>
        <taxon>Prorocentrum</taxon>
    </lineage>
</organism>
<feature type="region of interest" description="Disordered" evidence="1">
    <location>
        <begin position="1"/>
        <end position="30"/>
    </location>
</feature>
<evidence type="ECO:0000313" key="2">
    <source>
        <dbReference type="EMBL" id="CAK0840163.1"/>
    </source>
</evidence>
<feature type="compositionally biased region" description="Basic and acidic residues" evidence="1">
    <location>
        <begin position="171"/>
        <end position="181"/>
    </location>
</feature>
<gene>
    <name evidence="2" type="ORF">PCOR1329_LOCUS35666</name>
</gene>
<feature type="compositionally biased region" description="Low complexity" evidence="1">
    <location>
        <begin position="1"/>
        <end position="11"/>
    </location>
</feature>
<keyword evidence="3" id="KW-1185">Reference proteome</keyword>
<dbReference type="EMBL" id="CAUYUJ010014355">
    <property type="protein sequence ID" value="CAK0840163.1"/>
    <property type="molecule type" value="Genomic_DNA"/>
</dbReference>
<evidence type="ECO:0000313" key="3">
    <source>
        <dbReference type="Proteomes" id="UP001189429"/>
    </source>
</evidence>
<sequence>MGGGASSAHGGAKTRGDDNSTTCGTDAGSSGICQQWLMATIEKERQEKEWLAHKYDERCTEVLALQEEVRALRAIKARAARAEAPRLASPREDAAPAVSPGLAQRRSLTLNVQTGKRTTSGKLVPDPPDDVDETDKAPPQLTVLTTSTTADDAEAEAFAATVSQSSYDFRGPTKDGQDVVKTKSQLLRRRTEHGAPEAAAAAPASRSSSADRADLEITASDKIFSMVDNPEEEPISPKRTSGGRRKPNGFTEDLRDEEL</sequence>
<feature type="region of interest" description="Disordered" evidence="1">
    <location>
        <begin position="79"/>
        <end position="259"/>
    </location>
</feature>
<feature type="compositionally biased region" description="Polar residues" evidence="1">
    <location>
        <begin position="19"/>
        <end position="30"/>
    </location>
</feature>
<dbReference type="Proteomes" id="UP001189429">
    <property type="component" value="Unassembled WGS sequence"/>
</dbReference>